<evidence type="ECO:0000256" key="1">
    <source>
        <dbReference type="ARBA" id="ARBA00010797"/>
    </source>
</evidence>
<dbReference type="Gene3D" id="2.40.50.100">
    <property type="match status" value="1"/>
</dbReference>
<keyword evidence="3" id="KW-0687">Ribonucleoprotein</keyword>
<feature type="compositionally biased region" description="Basic residues" evidence="6">
    <location>
        <begin position="15"/>
        <end position="25"/>
    </location>
</feature>
<comment type="similarity">
    <text evidence="1">Belongs to the bacterial ribosomal protein bL27 family.</text>
</comment>
<feature type="region of interest" description="Disordered" evidence="6">
    <location>
        <begin position="1"/>
        <end position="25"/>
    </location>
</feature>
<dbReference type="EMBL" id="PFSJ01000008">
    <property type="protein sequence ID" value="PJC23880.1"/>
    <property type="molecule type" value="Genomic_DNA"/>
</dbReference>
<dbReference type="PANTHER" id="PTHR15893">
    <property type="entry name" value="RIBOSOMAL PROTEIN L27"/>
    <property type="match status" value="1"/>
</dbReference>
<dbReference type="Proteomes" id="UP000229756">
    <property type="component" value="Unassembled WGS sequence"/>
</dbReference>
<protein>
    <recommendedName>
        <fullName evidence="4">Large ribosomal subunit protein bL27</fullName>
    </recommendedName>
    <alternativeName>
        <fullName evidence="5">50S ribosomal protein L27</fullName>
    </alternativeName>
</protein>
<sequence length="83" mass="8736">MAHKKAAASTASQKSNRRGKHRGVKRYAGEVVTAGTILVRQVGSVIRAGENAAMGKDFTIFAKIGGVVGYKSITKDKKAAFVS</sequence>
<dbReference type="InterPro" id="IPR001684">
    <property type="entry name" value="Ribosomal_bL27"/>
</dbReference>
<dbReference type="Pfam" id="PF01016">
    <property type="entry name" value="Ribosomal_L27"/>
    <property type="match status" value="1"/>
</dbReference>
<dbReference type="PANTHER" id="PTHR15893:SF0">
    <property type="entry name" value="LARGE RIBOSOMAL SUBUNIT PROTEIN BL27M"/>
    <property type="match status" value="1"/>
</dbReference>
<evidence type="ECO:0000313" key="7">
    <source>
        <dbReference type="EMBL" id="PJC23880.1"/>
    </source>
</evidence>
<organism evidence="7 8">
    <name type="scientific">candidate division WWE3 bacterium CG_4_9_14_0_2_um_filter_35_11</name>
    <dbReference type="NCBI Taxonomy" id="1975077"/>
    <lineage>
        <taxon>Bacteria</taxon>
        <taxon>Katanobacteria</taxon>
    </lineage>
</organism>
<accession>A0A2M8EMD1</accession>
<evidence type="ECO:0000256" key="2">
    <source>
        <dbReference type="ARBA" id="ARBA00022980"/>
    </source>
</evidence>
<dbReference type="GO" id="GO:0003735">
    <property type="term" value="F:structural constituent of ribosome"/>
    <property type="evidence" value="ECO:0007669"/>
    <property type="project" value="InterPro"/>
</dbReference>
<dbReference type="GO" id="GO:0022625">
    <property type="term" value="C:cytosolic large ribosomal subunit"/>
    <property type="evidence" value="ECO:0007669"/>
    <property type="project" value="TreeGrafter"/>
</dbReference>
<dbReference type="PRINTS" id="PR00063">
    <property type="entry name" value="RIBOSOMALL27"/>
</dbReference>
<comment type="caution">
    <text evidence="7">The sequence shown here is derived from an EMBL/GenBank/DDBJ whole genome shotgun (WGS) entry which is preliminary data.</text>
</comment>
<evidence type="ECO:0000256" key="6">
    <source>
        <dbReference type="SAM" id="MobiDB-lite"/>
    </source>
</evidence>
<reference evidence="8" key="1">
    <citation type="submission" date="2017-09" db="EMBL/GenBank/DDBJ databases">
        <title>Depth-based differentiation of microbial function through sediment-hosted aquifers and enrichment of novel symbionts in the deep terrestrial subsurface.</title>
        <authorList>
            <person name="Probst A.J."/>
            <person name="Ladd B."/>
            <person name="Jarett J.K."/>
            <person name="Geller-Mcgrath D.E."/>
            <person name="Sieber C.M.K."/>
            <person name="Emerson J.B."/>
            <person name="Anantharaman K."/>
            <person name="Thomas B.C."/>
            <person name="Malmstrom R."/>
            <person name="Stieglmeier M."/>
            <person name="Klingl A."/>
            <person name="Woyke T."/>
            <person name="Ryan C.M."/>
            <person name="Banfield J.F."/>
        </authorList>
    </citation>
    <scope>NUCLEOTIDE SEQUENCE [LARGE SCALE GENOMIC DNA]</scope>
</reference>
<evidence type="ECO:0000256" key="5">
    <source>
        <dbReference type="ARBA" id="ARBA00035477"/>
    </source>
</evidence>
<dbReference type="GO" id="GO:0006412">
    <property type="term" value="P:translation"/>
    <property type="evidence" value="ECO:0007669"/>
    <property type="project" value="InterPro"/>
</dbReference>
<dbReference type="SUPFAM" id="SSF110324">
    <property type="entry name" value="Ribosomal L27 protein-like"/>
    <property type="match status" value="1"/>
</dbReference>
<proteinExistence type="inferred from homology"/>
<dbReference type="AlphaFoldDB" id="A0A2M8EMD1"/>
<evidence type="ECO:0000256" key="4">
    <source>
        <dbReference type="ARBA" id="ARBA00035175"/>
    </source>
</evidence>
<gene>
    <name evidence="7" type="ORF">CO058_01120</name>
</gene>
<evidence type="ECO:0000313" key="8">
    <source>
        <dbReference type="Proteomes" id="UP000229756"/>
    </source>
</evidence>
<keyword evidence="2 7" id="KW-0689">Ribosomal protein</keyword>
<name>A0A2M8EMD1_UNCKA</name>
<evidence type="ECO:0000256" key="3">
    <source>
        <dbReference type="ARBA" id="ARBA00023274"/>
    </source>
</evidence>